<evidence type="ECO:0000313" key="11">
    <source>
        <dbReference type="Proteomes" id="UP000830835"/>
    </source>
</evidence>
<evidence type="ECO:0000256" key="5">
    <source>
        <dbReference type="ARBA" id="ARBA00015719"/>
    </source>
</evidence>
<dbReference type="PANTHER" id="PTHR36175">
    <property type="entry name" value="CYANOPHYCINASE"/>
    <property type="match status" value="1"/>
</dbReference>
<reference evidence="10" key="1">
    <citation type="submission" date="2021-02" db="EMBL/GenBank/DDBJ databases">
        <title>The CRISPR/cas machinery reduction and long-range gene transfer in the hot spring cyanobacterium Synechococcus.</title>
        <authorList>
            <person name="Dvorak P."/>
            <person name="Jahodarova E."/>
            <person name="Hasler P."/>
            <person name="Poulickova A."/>
        </authorList>
    </citation>
    <scope>NUCLEOTIDE SEQUENCE</scope>
    <source>
        <strain evidence="10">Rupite</strain>
    </source>
</reference>
<dbReference type="Proteomes" id="UP000830835">
    <property type="component" value="Unassembled WGS sequence"/>
</dbReference>
<dbReference type="Pfam" id="PF03575">
    <property type="entry name" value="Peptidase_S51"/>
    <property type="match status" value="1"/>
</dbReference>
<keyword evidence="10" id="KW-0121">Carboxypeptidase</keyword>
<evidence type="ECO:0000256" key="6">
    <source>
        <dbReference type="ARBA" id="ARBA00022670"/>
    </source>
</evidence>
<dbReference type="GO" id="GO:0008241">
    <property type="term" value="F:peptidyl-dipeptidase activity"/>
    <property type="evidence" value="ECO:0007669"/>
    <property type="project" value="UniProtKB-EC"/>
</dbReference>
<dbReference type="PANTHER" id="PTHR36175:SF1">
    <property type="entry name" value="CYANOPHYCINASE"/>
    <property type="match status" value="1"/>
</dbReference>
<keyword evidence="7 9" id="KW-0378">Hydrolase</keyword>
<evidence type="ECO:0000256" key="9">
    <source>
        <dbReference type="PIRNR" id="PIRNR032067"/>
    </source>
</evidence>
<keyword evidence="11" id="KW-1185">Reference proteome</keyword>
<dbReference type="NCBIfam" id="TIGR02069">
    <property type="entry name" value="cyanophycinase"/>
    <property type="match status" value="1"/>
</dbReference>
<evidence type="ECO:0000256" key="3">
    <source>
        <dbReference type="ARBA" id="ARBA00006534"/>
    </source>
</evidence>
<dbReference type="InterPro" id="IPR005320">
    <property type="entry name" value="Peptidase_S51"/>
</dbReference>
<evidence type="ECO:0000256" key="1">
    <source>
        <dbReference type="ARBA" id="ARBA00001092"/>
    </source>
</evidence>
<dbReference type="EC" id="3.4.15.6" evidence="4 9"/>
<accession>A0ABT0C6E0</accession>
<dbReference type="InterPro" id="IPR011811">
    <property type="entry name" value="Peptidase_S51_cyanophycinase"/>
</dbReference>
<dbReference type="SUPFAM" id="SSF52317">
    <property type="entry name" value="Class I glutamine amidotransferase-like"/>
    <property type="match status" value="1"/>
</dbReference>
<name>A0ABT0C6E0_THEVL</name>
<evidence type="ECO:0000256" key="4">
    <source>
        <dbReference type="ARBA" id="ARBA00013115"/>
    </source>
</evidence>
<dbReference type="InterPro" id="IPR029062">
    <property type="entry name" value="Class_I_gatase-like"/>
</dbReference>
<comment type="similarity">
    <text evidence="3 9">Belongs to the peptidase S51 family.</text>
</comment>
<keyword evidence="8 9" id="KW-0720">Serine protease</keyword>
<comment type="caution">
    <text evidence="10">The sequence shown here is derived from an EMBL/GenBank/DDBJ whole genome shotgun (WGS) entry which is preliminary data.</text>
</comment>
<dbReference type="GO" id="GO:0004180">
    <property type="term" value="F:carboxypeptidase activity"/>
    <property type="evidence" value="ECO:0007669"/>
    <property type="project" value="UniProtKB-KW"/>
</dbReference>
<evidence type="ECO:0000256" key="8">
    <source>
        <dbReference type="ARBA" id="ARBA00022825"/>
    </source>
</evidence>
<dbReference type="EMBL" id="JAFIRA010000001">
    <property type="protein sequence ID" value="MCJ2541309.1"/>
    <property type="molecule type" value="Genomic_DNA"/>
</dbReference>
<gene>
    <name evidence="10" type="ORF">JX360_00050</name>
</gene>
<proteinExistence type="inferred from homology"/>
<organism evidence="10 11">
    <name type="scientific">Thermostichus vulcanus str. 'Rupite'</name>
    <dbReference type="NCBI Taxonomy" id="2813851"/>
    <lineage>
        <taxon>Bacteria</taxon>
        <taxon>Bacillati</taxon>
        <taxon>Cyanobacteriota</taxon>
        <taxon>Cyanophyceae</taxon>
        <taxon>Thermostichales</taxon>
        <taxon>Thermostichaceae</taxon>
        <taxon>Thermostichus</taxon>
    </lineage>
</organism>
<sequence length="268" mass="29251">MEDPTTTRSDIIAVGGAEDKENERHILWEFFRRSGGESAHITIVPAASGIPAVLGEMYTNIFQQMGAASLQVLDIRNPLEARDPDAIQKVRHSTGIYFTGGDQERLAEVLAHSDLIEAIRQQWQRGQTVIAGTSAGASALGQQMISRGYSGEPPTPAIVTVKTGLGLLPRVIIDQHFHQRNRLVRLVTAVAHYPQCLGIGIDENTAVVIQANDVMEVIGLGTVTIVDGSQLYSTVQETDADHFFRLHDARIHFLPPGSRFNLNTLSPL</sequence>
<comment type="catalytic activity">
    <reaction evidence="1 9">
        <text>[L-4-(L-arginin-2-N-yl)aspartate](n) + H2O = [L-4-(L-arginin-2-N-yl)aspartate](n-1) + L-4-(L-arginin-2-N-yl)aspartate</text>
        <dbReference type="Rhea" id="RHEA:12845"/>
        <dbReference type="Rhea" id="RHEA-COMP:13728"/>
        <dbReference type="Rhea" id="RHEA-COMP:13734"/>
        <dbReference type="ChEBI" id="CHEBI:15377"/>
        <dbReference type="ChEBI" id="CHEBI:137986"/>
        <dbReference type="ChEBI" id="CHEBI:137991"/>
        <dbReference type="EC" id="3.4.15.6"/>
    </reaction>
</comment>
<comment type="function">
    <text evidence="2 9">Exopeptidase that catalyzes the hydrolytic cleavage of multi-L-arginyl-poly-L-aspartic acid (cyanophycin; a water-insoluble reserve polymer) into aspartate-arginine dipeptides.</text>
</comment>
<dbReference type="PIRSF" id="PIRSF032067">
    <property type="entry name" value="Cyanophycinase"/>
    <property type="match status" value="1"/>
</dbReference>
<dbReference type="Gene3D" id="3.40.50.880">
    <property type="match status" value="1"/>
</dbReference>
<evidence type="ECO:0000313" key="10">
    <source>
        <dbReference type="EMBL" id="MCJ2541309.1"/>
    </source>
</evidence>
<dbReference type="CDD" id="cd03145">
    <property type="entry name" value="GAT1_cyanophycinase"/>
    <property type="match status" value="1"/>
</dbReference>
<protein>
    <recommendedName>
        <fullName evidence="5 9">Cyanophycinase</fullName>
        <ecNumber evidence="4 9">3.4.15.6</ecNumber>
    </recommendedName>
</protein>
<evidence type="ECO:0000256" key="7">
    <source>
        <dbReference type="ARBA" id="ARBA00022801"/>
    </source>
</evidence>
<evidence type="ECO:0000256" key="2">
    <source>
        <dbReference type="ARBA" id="ARBA00002039"/>
    </source>
</evidence>
<keyword evidence="6 9" id="KW-0645">Protease</keyword>